<dbReference type="EMBL" id="BONQ01000166">
    <property type="protein sequence ID" value="GIG51907.1"/>
    <property type="molecule type" value="Genomic_DNA"/>
</dbReference>
<reference evidence="2" key="1">
    <citation type="submission" date="2021-01" db="EMBL/GenBank/DDBJ databases">
        <title>Whole genome shotgun sequence of Dactylosporangium siamense NBRC 106093.</title>
        <authorList>
            <person name="Komaki H."/>
            <person name="Tamura T."/>
        </authorList>
    </citation>
    <scope>NUCLEOTIDE SEQUENCE</scope>
    <source>
        <strain evidence="2">NBRC 106093</strain>
    </source>
</reference>
<dbReference type="InterPro" id="IPR010610">
    <property type="entry name" value="EryCIII-like_C"/>
</dbReference>
<proteinExistence type="predicted"/>
<dbReference type="InterPro" id="IPR050426">
    <property type="entry name" value="Glycosyltransferase_28"/>
</dbReference>
<sequence>MFPSMARFLFASMPSAGHTNPLKPIARALVQAGHAVDWYAGLRLRDGVLATGAAFVPMHPELDQHGDSFNDDHPGRAGRTGLAGIRWDLKHLFLDPVPRQVAELHALVAGQRYDALVADMGFVGAAAFHELTGAPWVSVGISPLPIPSRDTAPFGTALPPSATFAGRLRNRALYALMDHVLLRDVGKHWAAIRARLELPPTVASPLSNISPMLHLQNGVAAFEYPRSDLPPQVRFVGSLDAGPAADFTPPPWWSDVTSGGRPVVHVTQGTVANADLSALVTRTIRVLAGADVLVVATTGGADPAVLGPLPANARAAAFIPHGALLPHTSAMVTNGGYGGVQTALAHGVPLVVAGVTEDKPEVAARVAWTGAGLRLRSAAPADEDLRAAIDRVLTEPSFTAGAARLRDAYAAIDTPATLLALVGAVAGSAAGRT</sequence>
<dbReference type="PANTHER" id="PTHR48050:SF13">
    <property type="entry name" value="STEROL 3-BETA-GLUCOSYLTRANSFERASE UGT80A2"/>
    <property type="match status" value="1"/>
</dbReference>
<dbReference type="FunFam" id="3.40.50.2000:FF:000072">
    <property type="entry name" value="Glycosyl transferase"/>
    <property type="match status" value="1"/>
</dbReference>
<dbReference type="AlphaFoldDB" id="A0A919PX47"/>
<dbReference type="InterPro" id="IPR002213">
    <property type="entry name" value="UDP_glucos_trans"/>
</dbReference>
<evidence type="ECO:0000313" key="3">
    <source>
        <dbReference type="Proteomes" id="UP000660611"/>
    </source>
</evidence>
<accession>A0A919PX47</accession>
<dbReference type="Gene3D" id="3.40.50.2000">
    <property type="entry name" value="Glycogen Phosphorylase B"/>
    <property type="match status" value="2"/>
</dbReference>
<dbReference type="CDD" id="cd03784">
    <property type="entry name" value="GT1_Gtf-like"/>
    <property type="match status" value="1"/>
</dbReference>
<dbReference type="SUPFAM" id="SSF53756">
    <property type="entry name" value="UDP-Glycosyltransferase/glycogen phosphorylase"/>
    <property type="match status" value="1"/>
</dbReference>
<protein>
    <submittedName>
        <fullName evidence="2">Glycosyl transferase</fullName>
    </submittedName>
</protein>
<keyword evidence="2" id="KW-0808">Transferase</keyword>
<dbReference type="PANTHER" id="PTHR48050">
    <property type="entry name" value="STEROL 3-BETA-GLUCOSYLTRANSFERASE"/>
    <property type="match status" value="1"/>
</dbReference>
<dbReference type="Proteomes" id="UP000660611">
    <property type="component" value="Unassembled WGS sequence"/>
</dbReference>
<comment type="caution">
    <text evidence="2">The sequence shown here is derived from an EMBL/GenBank/DDBJ whole genome shotgun (WGS) entry which is preliminary data.</text>
</comment>
<feature type="domain" description="Erythromycin biosynthesis protein CIII-like C-terminal" evidence="1">
    <location>
        <begin position="287"/>
        <end position="417"/>
    </location>
</feature>
<dbReference type="GO" id="GO:0008194">
    <property type="term" value="F:UDP-glycosyltransferase activity"/>
    <property type="evidence" value="ECO:0007669"/>
    <property type="project" value="InterPro"/>
</dbReference>
<evidence type="ECO:0000259" key="1">
    <source>
        <dbReference type="Pfam" id="PF06722"/>
    </source>
</evidence>
<keyword evidence="3" id="KW-1185">Reference proteome</keyword>
<dbReference type="Pfam" id="PF06722">
    <property type="entry name" value="EryCIII-like_C"/>
    <property type="match status" value="1"/>
</dbReference>
<dbReference type="GO" id="GO:0016758">
    <property type="term" value="F:hexosyltransferase activity"/>
    <property type="evidence" value="ECO:0007669"/>
    <property type="project" value="UniProtKB-ARBA"/>
</dbReference>
<organism evidence="2 3">
    <name type="scientific">Dactylosporangium siamense</name>
    <dbReference type="NCBI Taxonomy" id="685454"/>
    <lineage>
        <taxon>Bacteria</taxon>
        <taxon>Bacillati</taxon>
        <taxon>Actinomycetota</taxon>
        <taxon>Actinomycetes</taxon>
        <taxon>Micromonosporales</taxon>
        <taxon>Micromonosporaceae</taxon>
        <taxon>Dactylosporangium</taxon>
    </lineage>
</organism>
<evidence type="ECO:0000313" key="2">
    <source>
        <dbReference type="EMBL" id="GIG51907.1"/>
    </source>
</evidence>
<name>A0A919PX47_9ACTN</name>
<dbReference type="GO" id="GO:0017000">
    <property type="term" value="P:antibiotic biosynthetic process"/>
    <property type="evidence" value="ECO:0007669"/>
    <property type="project" value="UniProtKB-ARBA"/>
</dbReference>
<gene>
    <name evidence="2" type="ORF">Dsi01nite_099480</name>
</gene>